<proteinExistence type="inferred from homology"/>
<dbReference type="InterPro" id="IPR002853">
    <property type="entry name" value="TFIIE_asu"/>
</dbReference>
<feature type="domain" description="HTH TFE/IIEalpha-type" evidence="5">
    <location>
        <begin position="36"/>
        <end position="120"/>
    </location>
</feature>
<comment type="similarity">
    <text evidence="4">Belongs to the TFE family.</text>
</comment>
<dbReference type="PANTHER" id="PTHR13097:SF7">
    <property type="entry name" value="GENERAL TRANSCRIPTION FACTOR IIE SUBUNIT 1"/>
    <property type="match status" value="1"/>
</dbReference>
<dbReference type="InterPro" id="IPR039997">
    <property type="entry name" value="TFE"/>
</dbReference>
<keyword evidence="1 4" id="KW-0805">Transcription regulation</keyword>
<dbReference type="GO" id="GO:0006355">
    <property type="term" value="P:regulation of DNA-templated transcription"/>
    <property type="evidence" value="ECO:0007669"/>
    <property type="project" value="InterPro"/>
</dbReference>
<reference evidence="6" key="1">
    <citation type="journal article" date="2020" name="mSystems">
        <title>Genome- and Community-Level Interaction Insights into Carbon Utilization and Element Cycling Functions of Hydrothermarchaeota in Hydrothermal Sediment.</title>
        <authorList>
            <person name="Zhou Z."/>
            <person name="Liu Y."/>
            <person name="Xu W."/>
            <person name="Pan J."/>
            <person name="Luo Z.H."/>
            <person name="Li M."/>
        </authorList>
    </citation>
    <scope>NUCLEOTIDE SEQUENCE [LARGE SCALE GENOMIC DNA]</scope>
    <source>
        <strain evidence="6">SpSt-1261</strain>
    </source>
</reference>
<dbReference type="Gene3D" id="1.10.10.10">
    <property type="entry name" value="Winged helix-like DNA-binding domain superfamily/Winged helix DNA-binding domain"/>
    <property type="match status" value="1"/>
</dbReference>
<dbReference type="PANTHER" id="PTHR13097">
    <property type="entry name" value="TRANSCRIPTION INITIATION FACTOR IIE, ALPHA SUBUNIT"/>
    <property type="match status" value="1"/>
</dbReference>
<comment type="domain">
    <text evidence="4">The winged helix domain is involved in binding to DNA in the preinitiation complex.</text>
</comment>
<dbReference type="EMBL" id="DSFH01000031">
    <property type="protein sequence ID" value="HEW63787.1"/>
    <property type="molecule type" value="Genomic_DNA"/>
</dbReference>
<evidence type="ECO:0000256" key="2">
    <source>
        <dbReference type="ARBA" id="ARBA00023125"/>
    </source>
</evidence>
<dbReference type="InterPro" id="IPR016481">
    <property type="entry name" value="TF_E_archaea"/>
</dbReference>
<accession>A0A7C2VEP7</accession>
<sequence length="209" mass="24987">MPKFKLNLRHQEKKLLVSEEIKMRRKNITMPENVVPNDPLEEFISKMATNPSLLIFRFLAKENSEATEDTLSEKLGMSKNLVRKLLYKLHDINVVVYRRVRDEETNYYIYYWKINWEGLAATLLERKKEVLKKLKEKAASEEGKVGIYYCKKCGREYTFDEALENDFRCKICNEPLEFTQKGKYEEFLQKYIKKLEEEIKIESERNYGS</sequence>
<dbReference type="SUPFAM" id="SSF46785">
    <property type="entry name" value="Winged helix' DNA-binding domain"/>
    <property type="match status" value="1"/>
</dbReference>
<dbReference type="HAMAP" id="MF_01909">
    <property type="entry name" value="TFE_arch"/>
    <property type="match status" value="1"/>
</dbReference>
<dbReference type="PROSITE" id="PS51344">
    <property type="entry name" value="HTH_TFE_IIE"/>
    <property type="match status" value="1"/>
</dbReference>
<dbReference type="InterPro" id="IPR024550">
    <property type="entry name" value="TFIIEa/SarR/Rpc3_HTH_dom"/>
</dbReference>
<dbReference type="PIRSF" id="PIRSF006373">
    <property type="entry name" value="TF_E_archaea"/>
    <property type="match status" value="1"/>
</dbReference>
<evidence type="ECO:0000256" key="3">
    <source>
        <dbReference type="ARBA" id="ARBA00023163"/>
    </source>
</evidence>
<dbReference type="InterPro" id="IPR036388">
    <property type="entry name" value="WH-like_DNA-bd_sf"/>
</dbReference>
<evidence type="ECO:0000256" key="4">
    <source>
        <dbReference type="HAMAP-Rule" id="MF_01909"/>
    </source>
</evidence>
<evidence type="ECO:0000256" key="1">
    <source>
        <dbReference type="ARBA" id="ARBA00023015"/>
    </source>
</evidence>
<evidence type="ECO:0000259" key="5">
    <source>
        <dbReference type="PROSITE" id="PS51344"/>
    </source>
</evidence>
<comment type="function">
    <text evidence="4">Transcription factor that plays a role in the activation of archaeal genes transcribed by RNA polymerase. Facilitates transcription initiation by enhancing TATA-box recognition by TATA-box-binding protein (Tbp), and transcription factor B (Tfb) and RNA polymerase recruitment. Not absolutely required for transcription in vitro, but particularly important in cases where Tbp or Tfb function is not optimal. It dynamically alters the nucleic acid-binding properties of RNA polymerases by stabilizing the initiation complex and destabilizing elongation complexes. Seems to translocate with the RNA polymerase following initiation and acts by binding to the non template strand of the transcription bubble in elongation complexes.</text>
</comment>
<dbReference type="AlphaFoldDB" id="A0A7C2VEP7"/>
<dbReference type="GO" id="GO:0006367">
    <property type="term" value="P:transcription initiation at RNA polymerase II promoter"/>
    <property type="evidence" value="ECO:0007669"/>
    <property type="project" value="InterPro"/>
</dbReference>
<dbReference type="InterPro" id="IPR017919">
    <property type="entry name" value="TFIIE/TFIIEa_HTH"/>
</dbReference>
<name>A0A7C2VEP7_9CREN</name>
<keyword evidence="2 4" id="KW-0238">DNA-binding</keyword>
<dbReference type="Proteomes" id="UP000886076">
    <property type="component" value="Unassembled WGS sequence"/>
</dbReference>
<gene>
    <name evidence="4" type="primary">tfe</name>
    <name evidence="6" type="ORF">ENO39_01835</name>
</gene>
<organism evidence="6">
    <name type="scientific">Fervidicoccus fontis</name>
    <dbReference type="NCBI Taxonomy" id="683846"/>
    <lineage>
        <taxon>Archaea</taxon>
        <taxon>Thermoproteota</taxon>
        <taxon>Thermoprotei</taxon>
        <taxon>Fervidicoccales</taxon>
        <taxon>Fervidicoccaceae</taxon>
        <taxon>Fervidicoccus</taxon>
    </lineage>
</organism>
<keyword evidence="3 4" id="KW-0804">Transcription</keyword>
<protein>
    <recommendedName>
        <fullName evidence="4">Transcription factor E</fullName>
        <shortName evidence="4">TFE</shortName>
    </recommendedName>
    <alternativeName>
        <fullName evidence="4">TFIIE subunit alpha homolog</fullName>
    </alternativeName>
    <alternativeName>
        <fullName evidence="4">Transcription initiation factor TFIIE</fullName>
    </alternativeName>
</protein>
<dbReference type="SMART" id="SM00531">
    <property type="entry name" value="TFIIE"/>
    <property type="match status" value="1"/>
</dbReference>
<dbReference type="GO" id="GO:0003677">
    <property type="term" value="F:DNA binding"/>
    <property type="evidence" value="ECO:0007669"/>
    <property type="project" value="UniProtKB-KW"/>
</dbReference>
<evidence type="ECO:0000313" key="6">
    <source>
        <dbReference type="EMBL" id="HEW63787.1"/>
    </source>
</evidence>
<dbReference type="InterPro" id="IPR036390">
    <property type="entry name" value="WH_DNA-bd_sf"/>
</dbReference>
<dbReference type="Pfam" id="PF02002">
    <property type="entry name" value="TFIIE_alpha"/>
    <property type="match status" value="1"/>
</dbReference>
<comment type="caution">
    <text evidence="6">The sequence shown here is derived from an EMBL/GenBank/DDBJ whole genome shotgun (WGS) entry which is preliminary data.</text>
</comment>
<comment type="subunit">
    <text evidence="4">Monomer. Interaction with RNA polymerase subunits RpoF and RpoE is necessary for Tfe stimulatory transcription activity. Able to interact with Tbp and RNA polymerase in the absence of DNA promoter. Interacts both with the preinitiation and elongation complexes.</text>
</comment>